<dbReference type="InterPro" id="IPR036396">
    <property type="entry name" value="Cyt_P450_sf"/>
</dbReference>
<dbReference type="PANTHER" id="PTHR47955">
    <property type="entry name" value="CYTOCHROME P450 FAMILY 71 PROTEIN"/>
    <property type="match status" value="1"/>
</dbReference>
<dbReference type="Proteomes" id="UP001497480">
    <property type="component" value="Unassembled WGS sequence"/>
</dbReference>
<reference evidence="7 8" key="1">
    <citation type="submission" date="2024-03" db="EMBL/GenBank/DDBJ databases">
        <authorList>
            <person name="Martinez-Hernandez J."/>
        </authorList>
    </citation>
    <scope>NUCLEOTIDE SEQUENCE [LARGE SCALE GENOMIC DNA]</scope>
</reference>
<dbReference type="PANTHER" id="PTHR47955:SF15">
    <property type="entry name" value="CYTOCHROME P450 71A2-LIKE"/>
    <property type="match status" value="1"/>
</dbReference>
<evidence type="ECO:0000256" key="5">
    <source>
        <dbReference type="RuleBase" id="RU000461"/>
    </source>
</evidence>
<proteinExistence type="inferred from homology"/>
<dbReference type="PROSITE" id="PS00086">
    <property type="entry name" value="CYTOCHROME_P450"/>
    <property type="match status" value="1"/>
</dbReference>
<keyword evidence="8" id="KW-1185">Reference proteome</keyword>
<evidence type="ECO:0000256" key="1">
    <source>
        <dbReference type="ARBA" id="ARBA00010617"/>
    </source>
</evidence>
<organism evidence="7 8">
    <name type="scientific">Lupinus luteus</name>
    <name type="common">European yellow lupine</name>
    <dbReference type="NCBI Taxonomy" id="3873"/>
    <lineage>
        <taxon>Eukaryota</taxon>
        <taxon>Viridiplantae</taxon>
        <taxon>Streptophyta</taxon>
        <taxon>Embryophyta</taxon>
        <taxon>Tracheophyta</taxon>
        <taxon>Spermatophyta</taxon>
        <taxon>Magnoliopsida</taxon>
        <taxon>eudicotyledons</taxon>
        <taxon>Gunneridae</taxon>
        <taxon>Pentapetalae</taxon>
        <taxon>rosids</taxon>
        <taxon>fabids</taxon>
        <taxon>Fabales</taxon>
        <taxon>Fabaceae</taxon>
        <taxon>Papilionoideae</taxon>
        <taxon>50 kb inversion clade</taxon>
        <taxon>genistoids sensu lato</taxon>
        <taxon>core genistoids</taxon>
        <taxon>Genisteae</taxon>
        <taxon>Lupinus</taxon>
    </lineage>
</organism>
<comment type="caution">
    <text evidence="7">The sequence shown here is derived from an EMBL/GenBank/DDBJ whole genome shotgun (WGS) entry which is preliminary data.</text>
</comment>
<keyword evidence="6" id="KW-0472">Membrane</keyword>
<name>A0AAV1YAH8_LUPLU</name>
<dbReference type="PRINTS" id="PR00463">
    <property type="entry name" value="EP450I"/>
</dbReference>
<feature type="transmembrane region" description="Helical" evidence="6">
    <location>
        <begin position="12"/>
        <end position="37"/>
    </location>
</feature>
<sequence length="523" mass="60102">MKMDLIKPYEQIKGVFFSTFYLSLFFSISIIFVFTLARKTKSKTNLNLPPSPPKLPIIGHLHLLGSLPHKSLRNLSQKYGDMMLLQLGQMKSSTLVVSSADVIMEIMKNHDLAFSNRPQFTAPKILLYGCNDVGFGMYGENWRNKRKILVLQLLSSKMVQSFGQIREQEVEELIKKLSEKSLSDPYTVNLSEMLIHIANNLICKCALGCKFNTSDGDGNNKVKNLARRVMIQVTAFTVRDYFPMLGWVDVLTGKIEEYKATFRAMDALFEKVIEEHKKVEMEGEEDSKKKDFVDILLQFQEKDMLDFELTNDDIKSLLMDMFLAGTDTISTVLEWAFVELMKNPIIMNKVQKEVRRVVGNKSKVEENDVNQMLYLKCVIKEILRLHAPTPIIPPRETISSVKLNGYDIPAKTVVYINAWAIHNDPELWKNPKEFLPERFENNDVDFKGKHFQFVPFGFGRRGCPGLSFGITSVEYVLANLLYWFDWKLPETYKSAHDIDMGEIFGLVTSKKEPLHLQPIVFSF</sequence>
<keyword evidence="5" id="KW-0560">Oxidoreductase</keyword>
<gene>
    <name evidence="7" type="ORF">LLUT_LOCUS31912</name>
</gene>
<dbReference type="Pfam" id="PF00067">
    <property type="entry name" value="p450"/>
    <property type="match status" value="1"/>
</dbReference>
<dbReference type="GO" id="GO:0020037">
    <property type="term" value="F:heme binding"/>
    <property type="evidence" value="ECO:0007669"/>
    <property type="project" value="InterPro"/>
</dbReference>
<keyword evidence="4 5" id="KW-0349">Heme</keyword>
<evidence type="ECO:0000256" key="2">
    <source>
        <dbReference type="ARBA" id="ARBA00022723"/>
    </source>
</evidence>
<accession>A0AAV1YAH8</accession>
<dbReference type="Gene3D" id="1.10.630.10">
    <property type="entry name" value="Cytochrome P450"/>
    <property type="match status" value="1"/>
</dbReference>
<keyword evidence="6" id="KW-0812">Transmembrane</keyword>
<dbReference type="InterPro" id="IPR002401">
    <property type="entry name" value="Cyt_P450_E_grp-I"/>
</dbReference>
<keyword evidence="2 4" id="KW-0479">Metal-binding</keyword>
<dbReference type="AlphaFoldDB" id="A0AAV1YAH8"/>
<evidence type="ECO:0000256" key="4">
    <source>
        <dbReference type="PIRSR" id="PIRSR602401-1"/>
    </source>
</evidence>
<dbReference type="FunFam" id="1.10.630.10:FF:000011">
    <property type="entry name" value="Cytochrome P450 83B1"/>
    <property type="match status" value="1"/>
</dbReference>
<keyword evidence="5" id="KW-0503">Monooxygenase</keyword>
<dbReference type="InterPro" id="IPR001128">
    <property type="entry name" value="Cyt_P450"/>
</dbReference>
<comment type="cofactor">
    <cofactor evidence="4">
        <name>heme</name>
        <dbReference type="ChEBI" id="CHEBI:30413"/>
    </cofactor>
</comment>
<keyword evidence="6" id="KW-1133">Transmembrane helix</keyword>
<dbReference type="GO" id="GO:0004497">
    <property type="term" value="F:monooxygenase activity"/>
    <property type="evidence" value="ECO:0007669"/>
    <property type="project" value="UniProtKB-KW"/>
</dbReference>
<comment type="similarity">
    <text evidence="1 5">Belongs to the cytochrome P450 family.</text>
</comment>
<dbReference type="GO" id="GO:0005506">
    <property type="term" value="F:iron ion binding"/>
    <property type="evidence" value="ECO:0007669"/>
    <property type="project" value="InterPro"/>
</dbReference>
<dbReference type="GO" id="GO:0016705">
    <property type="term" value="F:oxidoreductase activity, acting on paired donors, with incorporation or reduction of molecular oxygen"/>
    <property type="evidence" value="ECO:0007669"/>
    <property type="project" value="InterPro"/>
</dbReference>
<keyword evidence="3 4" id="KW-0408">Iron</keyword>
<dbReference type="PRINTS" id="PR00385">
    <property type="entry name" value="P450"/>
</dbReference>
<dbReference type="EMBL" id="CAXHTB010000023">
    <property type="protein sequence ID" value="CAL0330852.1"/>
    <property type="molecule type" value="Genomic_DNA"/>
</dbReference>
<evidence type="ECO:0000256" key="6">
    <source>
        <dbReference type="SAM" id="Phobius"/>
    </source>
</evidence>
<dbReference type="SUPFAM" id="SSF48264">
    <property type="entry name" value="Cytochrome P450"/>
    <property type="match status" value="1"/>
</dbReference>
<feature type="binding site" description="axial binding residue" evidence="4">
    <location>
        <position position="463"/>
    </location>
    <ligand>
        <name>heme</name>
        <dbReference type="ChEBI" id="CHEBI:30413"/>
    </ligand>
    <ligandPart>
        <name>Fe</name>
        <dbReference type="ChEBI" id="CHEBI:18248"/>
    </ligandPart>
</feature>
<dbReference type="CDD" id="cd11072">
    <property type="entry name" value="CYP71-like"/>
    <property type="match status" value="1"/>
</dbReference>
<evidence type="ECO:0000313" key="7">
    <source>
        <dbReference type="EMBL" id="CAL0330852.1"/>
    </source>
</evidence>
<dbReference type="InterPro" id="IPR017972">
    <property type="entry name" value="Cyt_P450_CS"/>
</dbReference>
<evidence type="ECO:0008006" key="9">
    <source>
        <dbReference type="Google" id="ProtNLM"/>
    </source>
</evidence>
<evidence type="ECO:0000313" key="8">
    <source>
        <dbReference type="Proteomes" id="UP001497480"/>
    </source>
</evidence>
<evidence type="ECO:0000256" key="3">
    <source>
        <dbReference type="ARBA" id="ARBA00023004"/>
    </source>
</evidence>
<protein>
    <recommendedName>
        <fullName evidence="9">Cytochrome P450</fullName>
    </recommendedName>
</protein>